<protein>
    <recommendedName>
        <fullName evidence="4">Tetratricopeptide repeat protein</fullName>
    </recommendedName>
</protein>
<comment type="caution">
    <text evidence="2">The sequence shown here is derived from an EMBL/GenBank/DDBJ whole genome shotgun (WGS) entry which is preliminary data.</text>
</comment>
<name>A0ABQ3BHB7_9FLAO</name>
<reference evidence="3" key="1">
    <citation type="journal article" date="2019" name="Int. J. Syst. Evol. Microbiol.">
        <title>The Global Catalogue of Microorganisms (GCM) 10K type strain sequencing project: providing services to taxonomists for standard genome sequencing and annotation.</title>
        <authorList>
            <consortium name="The Broad Institute Genomics Platform"/>
            <consortium name="The Broad Institute Genome Sequencing Center for Infectious Disease"/>
            <person name="Wu L."/>
            <person name="Ma J."/>
        </authorList>
    </citation>
    <scope>NUCLEOTIDE SEQUENCE [LARGE SCALE GENOMIC DNA]</scope>
    <source>
        <strain evidence="3">KCTC 12708</strain>
    </source>
</reference>
<dbReference type="PROSITE" id="PS50005">
    <property type="entry name" value="TPR"/>
    <property type="match status" value="1"/>
</dbReference>
<evidence type="ECO:0000313" key="3">
    <source>
        <dbReference type="Proteomes" id="UP000615593"/>
    </source>
</evidence>
<accession>A0ABQ3BHB7</accession>
<dbReference type="EMBL" id="BMWY01000001">
    <property type="protein sequence ID" value="GGZ45263.1"/>
    <property type="molecule type" value="Genomic_DNA"/>
</dbReference>
<proteinExistence type="predicted"/>
<dbReference type="RefSeq" id="WP_027885930.1">
    <property type="nucleotide sequence ID" value="NZ_BMWY01000001.1"/>
</dbReference>
<dbReference type="Proteomes" id="UP000615593">
    <property type="component" value="Unassembled WGS sequence"/>
</dbReference>
<evidence type="ECO:0008006" key="4">
    <source>
        <dbReference type="Google" id="ProtNLM"/>
    </source>
</evidence>
<keyword evidence="3" id="KW-1185">Reference proteome</keyword>
<feature type="repeat" description="TPR" evidence="1">
    <location>
        <begin position="222"/>
        <end position="255"/>
    </location>
</feature>
<gene>
    <name evidence="2" type="ORF">GCM10008088_03120</name>
</gene>
<keyword evidence="1" id="KW-0802">TPR repeat</keyword>
<evidence type="ECO:0000256" key="1">
    <source>
        <dbReference type="PROSITE-ProRule" id="PRU00339"/>
    </source>
</evidence>
<sequence length="275" mass="31770">MKAEEFLDIAAKEQAITQSQTNQLADVVEKHPYFQAARAIHLKGLKQNHHFSYNAELRKVAAYTTDRRILFDYITSAEFNQHRISSIIKNRNEENKRLETFDEALSMNMAEADQVLDPNLFEVSKDESKSQQPTKEENNLEIGKPLEFSRKEAHSFAEWLKLTNAKKIERENSTSTEKEPVKVSSKKFELIDNFIANNPKISPVKEHKSKEVKLVDKGPSNQLMTETLARVYLEQKNYSKAIQAYKILILKNPEKSGLFADQIREIEKIQENKNS</sequence>
<evidence type="ECO:0000313" key="2">
    <source>
        <dbReference type="EMBL" id="GGZ45263.1"/>
    </source>
</evidence>
<dbReference type="InterPro" id="IPR019734">
    <property type="entry name" value="TPR_rpt"/>
</dbReference>
<dbReference type="GeneID" id="94367955"/>
<organism evidence="2 3">
    <name type="scientific">Mesonia mobilis</name>
    <dbReference type="NCBI Taxonomy" id="369791"/>
    <lineage>
        <taxon>Bacteria</taxon>
        <taxon>Pseudomonadati</taxon>
        <taxon>Bacteroidota</taxon>
        <taxon>Flavobacteriia</taxon>
        <taxon>Flavobacteriales</taxon>
        <taxon>Flavobacteriaceae</taxon>
        <taxon>Mesonia</taxon>
    </lineage>
</organism>